<feature type="transmembrane region" description="Helical" evidence="7">
    <location>
        <begin position="278"/>
        <end position="296"/>
    </location>
</feature>
<evidence type="ECO:0000256" key="2">
    <source>
        <dbReference type="ARBA" id="ARBA00022448"/>
    </source>
</evidence>
<feature type="transmembrane region" description="Helical" evidence="7">
    <location>
        <begin position="371"/>
        <end position="393"/>
    </location>
</feature>
<evidence type="ECO:0000256" key="1">
    <source>
        <dbReference type="ARBA" id="ARBA00004651"/>
    </source>
</evidence>
<dbReference type="Gene3D" id="1.20.1720.10">
    <property type="entry name" value="Multidrug resistance protein D"/>
    <property type="match status" value="1"/>
</dbReference>
<feature type="transmembrane region" description="Helical" evidence="7">
    <location>
        <begin position="448"/>
        <end position="471"/>
    </location>
</feature>
<feature type="transmembrane region" description="Helical" evidence="7">
    <location>
        <begin position="308"/>
        <end position="333"/>
    </location>
</feature>
<dbReference type="AlphaFoldDB" id="A0A075JEW2"/>
<keyword evidence="4 7" id="KW-1133">Transmembrane helix</keyword>
<evidence type="ECO:0000256" key="4">
    <source>
        <dbReference type="ARBA" id="ARBA00022989"/>
    </source>
</evidence>
<evidence type="ECO:0000256" key="6">
    <source>
        <dbReference type="SAM" id="MobiDB-lite"/>
    </source>
</evidence>
<feature type="transmembrane region" description="Helical" evidence="7">
    <location>
        <begin position="61"/>
        <end position="80"/>
    </location>
</feature>
<dbReference type="HOGENOM" id="CLU_000960_11_1_11"/>
<dbReference type="Gene3D" id="2.60.40.1120">
    <property type="entry name" value="Carboxypeptidase-like, regulatory domain"/>
    <property type="match status" value="1"/>
</dbReference>
<dbReference type="SUPFAM" id="SSF49464">
    <property type="entry name" value="Carboxypeptidase regulatory domain-like"/>
    <property type="match status" value="1"/>
</dbReference>
<dbReference type="PANTHER" id="PTHR42718">
    <property type="entry name" value="MAJOR FACILITATOR SUPERFAMILY MULTIDRUG TRANSPORTER MFSC"/>
    <property type="match status" value="1"/>
</dbReference>
<dbReference type="InterPro" id="IPR008969">
    <property type="entry name" value="CarboxyPept-like_regulatory"/>
</dbReference>
<reference evidence="9 10" key="1">
    <citation type="submission" date="2014-07" db="EMBL/GenBank/DDBJ databases">
        <title>Genome Sequencing of Dermacoccus nishinomiyaensis.</title>
        <authorList>
            <person name="Hong K.W."/>
            <person name="Chan K.G."/>
        </authorList>
    </citation>
    <scope>NUCLEOTIDE SEQUENCE [LARGE SCALE GENOMIC DNA]</scope>
    <source>
        <strain evidence="9 10">M25</strain>
    </source>
</reference>
<feature type="transmembrane region" description="Helical" evidence="7">
    <location>
        <begin position="177"/>
        <end position="198"/>
    </location>
</feature>
<feature type="transmembrane region" description="Helical" evidence="7">
    <location>
        <begin position="149"/>
        <end position="171"/>
    </location>
</feature>
<feature type="transmembrane region" description="Helical" evidence="7">
    <location>
        <begin position="210"/>
        <end position="229"/>
    </location>
</feature>
<dbReference type="PROSITE" id="PS50850">
    <property type="entry name" value="MFS"/>
    <property type="match status" value="1"/>
</dbReference>
<evidence type="ECO:0000256" key="5">
    <source>
        <dbReference type="ARBA" id="ARBA00023136"/>
    </source>
</evidence>
<dbReference type="InterPro" id="IPR011701">
    <property type="entry name" value="MFS"/>
</dbReference>
<evidence type="ECO:0000259" key="8">
    <source>
        <dbReference type="PROSITE" id="PS50850"/>
    </source>
</evidence>
<name>A0A075JEW2_9MICO</name>
<sequence length="670" mass="68715">MPSRHSPAHAEPSARSGAGSSRQSLIAAVLCIAGTVVALQQTLVIPLIPEWPTLLHTSADNTSWLVTATLLAGAVATPILARLADMVGKKKIMLVSLAFVIVGSVIGGIGSGLGALVVARTFQGVGASMIPIGISILRDELPREKVGGAVATMSATLGIGSAIGLPLAGFLVEHFSWHMVFWVSVFSASLMFAAVALVVPESKVTSRGRFDLVGAVLLSAALLCLLVPITKGGQWGWGSERVLLLFAASIALFAVWAPHELRHNSPMVDLRTSARRPVLVTNAASLLVGFAMYANMMTTTQQLQMPEITGYGFGMSVIAAGVAMLPGGLAMVVLSPASAAVTKRFGARTTLLAGALGLAASYTLRVFLTGAVWQVVLGATLCSAATAFAYAAMPTLIMRSVPLTETASANGLNTLLRSIGTSTSSAAVAAILTNMAMHVDGHDLPKLAAFKAVFVMAAIAALASAIVAAFVPTAQPASASAPSATPATHPAPASADKDAVRGGDSREIVATGTLVGLDGHPVRRGVVTALASDGAHLDWGRVDDDGCYRLALPGAGRYVLVASAEGWATRSRIVEVTGPGLPQLSLVDPLQLTGVVRRSDGSPAAQVPVTLIKHSGEYHADTLTDGEGRYVMPLPPGGRYVVAALDAEHDATAAASVTVLTEPVSADITL</sequence>
<protein>
    <submittedName>
        <fullName evidence="9">MFS transporter</fullName>
    </submittedName>
</protein>
<dbReference type="GeneID" id="41840975"/>
<accession>A0A075JEW2</accession>
<dbReference type="GO" id="GO:0022857">
    <property type="term" value="F:transmembrane transporter activity"/>
    <property type="evidence" value="ECO:0007669"/>
    <property type="project" value="InterPro"/>
</dbReference>
<feature type="transmembrane region" description="Helical" evidence="7">
    <location>
        <begin position="241"/>
        <end position="257"/>
    </location>
</feature>
<evidence type="ECO:0000256" key="7">
    <source>
        <dbReference type="SAM" id="Phobius"/>
    </source>
</evidence>
<dbReference type="PANTHER" id="PTHR42718:SF9">
    <property type="entry name" value="MAJOR FACILITATOR SUPERFAMILY MULTIDRUG TRANSPORTER MFSC"/>
    <property type="match status" value="1"/>
</dbReference>
<evidence type="ECO:0000256" key="3">
    <source>
        <dbReference type="ARBA" id="ARBA00022692"/>
    </source>
</evidence>
<evidence type="ECO:0000313" key="10">
    <source>
        <dbReference type="Proteomes" id="UP000027986"/>
    </source>
</evidence>
<gene>
    <name evidence="9" type="ORF">HX89_07380</name>
</gene>
<feature type="compositionally biased region" description="Low complexity" evidence="6">
    <location>
        <begin position="479"/>
        <end position="494"/>
    </location>
</feature>
<dbReference type="SUPFAM" id="SSF103473">
    <property type="entry name" value="MFS general substrate transporter"/>
    <property type="match status" value="1"/>
</dbReference>
<dbReference type="Proteomes" id="UP000027986">
    <property type="component" value="Chromosome"/>
</dbReference>
<evidence type="ECO:0000313" key="9">
    <source>
        <dbReference type="EMBL" id="AIF40791.1"/>
    </source>
</evidence>
<dbReference type="CDD" id="cd17504">
    <property type="entry name" value="MFS_MMR_MDR_like"/>
    <property type="match status" value="1"/>
</dbReference>
<keyword evidence="2" id="KW-0813">Transport</keyword>
<feature type="domain" description="Major facilitator superfamily (MFS) profile" evidence="8">
    <location>
        <begin position="26"/>
        <end position="475"/>
    </location>
</feature>
<dbReference type="RefSeq" id="WP_038568126.1">
    <property type="nucleotide sequence ID" value="NZ_CP008889.1"/>
</dbReference>
<dbReference type="EMBL" id="CP008889">
    <property type="protein sequence ID" value="AIF40791.1"/>
    <property type="molecule type" value="Genomic_DNA"/>
</dbReference>
<dbReference type="OrthoDB" id="4484751at2"/>
<keyword evidence="10" id="KW-1185">Reference proteome</keyword>
<feature type="transmembrane region" description="Helical" evidence="7">
    <location>
        <begin position="92"/>
        <end position="111"/>
    </location>
</feature>
<dbReference type="GO" id="GO:0005886">
    <property type="term" value="C:plasma membrane"/>
    <property type="evidence" value="ECO:0007669"/>
    <property type="project" value="UniProtKB-SubCell"/>
</dbReference>
<organism evidence="9 10">
    <name type="scientific">Dermacoccus nishinomiyaensis</name>
    <dbReference type="NCBI Taxonomy" id="1274"/>
    <lineage>
        <taxon>Bacteria</taxon>
        <taxon>Bacillati</taxon>
        <taxon>Actinomycetota</taxon>
        <taxon>Actinomycetes</taxon>
        <taxon>Micrococcales</taxon>
        <taxon>Dermacoccaceae</taxon>
        <taxon>Dermacoccus</taxon>
    </lineage>
</organism>
<feature type="transmembrane region" description="Helical" evidence="7">
    <location>
        <begin position="25"/>
        <end position="49"/>
    </location>
</feature>
<keyword evidence="3 7" id="KW-0812">Transmembrane</keyword>
<proteinExistence type="predicted"/>
<dbReference type="Pfam" id="PF13620">
    <property type="entry name" value="CarboxypepD_reg"/>
    <property type="match status" value="1"/>
</dbReference>
<feature type="region of interest" description="Disordered" evidence="6">
    <location>
        <begin position="479"/>
        <end position="502"/>
    </location>
</feature>
<dbReference type="KEGG" id="dni:HX89_07380"/>
<dbReference type="InterPro" id="IPR020846">
    <property type="entry name" value="MFS_dom"/>
</dbReference>
<dbReference type="Gene3D" id="1.20.1250.20">
    <property type="entry name" value="MFS general substrate transporter like domains"/>
    <property type="match status" value="1"/>
</dbReference>
<feature type="transmembrane region" description="Helical" evidence="7">
    <location>
        <begin position="345"/>
        <end position="365"/>
    </location>
</feature>
<feature type="transmembrane region" description="Helical" evidence="7">
    <location>
        <begin position="414"/>
        <end position="436"/>
    </location>
</feature>
<keyword evidence="5 7" id="KW-0472">Membrane</keyword>
<comment type="subcellular location">
    <subcellularLocation>
        <location evidence="1">Cell membrane</location>
        <topology evidence="1">Multi-pass membrane protein</topology>
    </subcellularLocation>
</comment>
<dbReference type="eggNOG" id="COG2814">
    <property type="taxonomic scope" value="Bacteria"/>
</dbReference>
<dbReference type="Pfam" id="PF07690">
    <property type="entry name" value="MFS_1"/>
    <property type="match status" value="1"/>
</dbReference>
<dbReference type="InterPro" id="IPR036259">
    <property type="entry name" value="MFS_trans_sf"/>
</dbReference>